<protein>
    <recommendedName>
        <fullName evidence="3">Peptidase</fullName>
    </recommendedName>
</protein>
<dbReference type="EMBL" id="JAFMOW010000056">
    <property type="protein sequence ID" value="MBU9854977.1"/>
    <property type="molecule type" value="Genomic_DNA"/>
</dbReference>
<dbReference type="Proteomes" id="UP000734343">
    <property type="component" value="Unassembled WGS sequence"/>
</dbReference>
<evidence type="ECO:0000313" key="2">
    <source>
        <dbReference type="Proteomes" id="UP000734343"/>
    </source>
</evidence>
<comment type="caution">
    <text evidence="1">The sequence shown here is derived from an EMBL/GenBank/DDBJ whole genome shotgun (WGS) entry which is preliminary data.</text>
</comment>
<accession>A0ABS6LS95</accession>
<dbReference type="RefSeq" id="WP_217172515.1">
    <property type="nucleotide sequence ID" value="NZ_CP126169.1"/>
</dbReference>
<evidence type="ECO:0000313" key="1">
    <source>
        <dbReference type="EMBL" id="MBU9854977.1"/>
    </source>
</evidence>
<reference evidence="1 2" key="1">
    <citation type="submission" date="2021-03" db="EMBL/GenBank/DDBJ databases">
        <title>Five novel Rahnella species.</title>
        <authorList>
            <person name="Brady C."/>
            <person name="Asselin J."/>
            <person name="Beer S."/>
            <person name="Bruberg M.B."/>
            <person name="Crampton B."/>
            <person name="Venter S."/>
            <person name="Arnold D."/>
            <person name="Denman S."/>
        </authorList>
    </citation>
    <scope>NUCLEOTIDE SEQUENCE [LARGE SCALE GENOMIC DNA]</scope>
    <source>
        <strain evidence="1 2">H11b</strain>
    </source>
</reference>
<sequence>MPFKMVIRWLHRFVTLALFLLVMGFWWLNQSGDNPAGDKLLRTQKINDHMWLYLTESQSGGATVPFHYRYYLAGDLKGSNSEIVKNLAESFPFISGSGTIAGITTSADNRVMVTYSGNVFSLSNTASYKYDGQNYTTHFSYQIN</sequence>
<organism evidence="1 2">
    <name type="scientific">Rahnella bonaserana</name>
    <dbReference type="NCBI Taxonomy" id="2816248"/>
    <lineage>
        <taxon>Bacteria</taxon>
        <taxon>Pseudomonadati</taxon>
        <taxon>Pseudomonadota</taxon>
        <taxon>Gammaproteobacteria</taxon>
        <taxon>Enterobacterales</taxon>
        <taxon>Yersiniaceae</taxon>
        <taxon>Rahnella</taxon>
    </lineage>
</organism>
<evidence type="ECO:0008006" key="3">
    <source>
        <dbReference type="Google" id="ProtNLM"/>
    </source>
</evidence>
<keyword evidence="2" id="KW-1185">Reference proteome</keyword>
<name>A0ABS6LS95_9GAMM</name>
<proteinExistence type="predicted"/>
<gene>
    <name evidence="1" type="ORF">J1778_06735</name>
</gene>